<dbReference type="Proteomes" id="UP000683000">
    <property type="component" value="Unassembled WGS sequence"/>
</dbReference>
<dbReference type="OrthoDB" id="3258141at2759"/>
<dbReference type="EMBL" id="JAGFBS010000023">
    <property type="protein sequence ID" value="KAG6373102.1"/>
    <property type="molecule type" value="Genomic_DNA"/>
</dbReference>
<dbReference type="AlphaFoldDB" id="A0A8I2YKB4"/>
<reference evidence="1" key="1">
    <citation type="submission" date="2021-03" db="EMBL/GenBank/DDBJ databases">
        <title>Evolutionary innovations through gain and loss of genes in the ectomycorrhizal Boletales.</title>
        <authorList>
            <person name="Wu G."/>
            <person name="Miyauchi S."/>
            <person name="Morin E."/>
            <person name="Yang Z.-L."/>
            <person name="Xu J."/>
            <person name="Martin F.M."/>
        </authorList>
    </citation>
    <scope>NUCLEOTIDE SEQUENCE</scope>
    <source>
        <strain evidence="1">BR01</strain>
    </source>
</reference>
<gene>
    <name evidence="1" type="ORF">JVT61DRAFT_6704</name>
</gene>
<accession>A0A8I2YKB4</accession>
<protein>
    <submittedName>
        <fullName evidence="1">Uncharacterized protein</fullName>
    </submittedName>
</protein>
<keyword evidence="2" id="KW-1185">Reference proteome</keyword>
<organism evidence="1 2">
    <name type="scientific">Boletus reticuloceps</name>
    <dbReference type="NCBI Taxonomy" id="495285"/>
    <lineage>
        <taxon>Eukaryota</taxon>
        <taxon>Fungi</taxon>
        <taxon>Dikarya</taxon>
        <taxon>Basidiomycota</taxon>
        <taxon>Agaricomycotina</taxon>
        <taxon>Agaricomycetes</taxon>
        <taxon>Agaricomycetidae</taxon>
        <taxon>Boletales</taxon>
        <taxon>Boletineae</taxon>
        <taxon>Boletaceae</taxon>
        <taxon>Boletoideae</taxon>
        <taxon>Boletus</taxon>
    </lineage>
</organism>
<name>A0A8I2YKB4_9AGAM</name>
<evidence type="ECO:0000313" key="1">
    <source>
        <dbReference type="EMBL" id="KAG6373102.1"/>
    </source>
</evidence>
<evidence type="ECO:0000313" key="2">
    <source>
        <dbReference type="Proteomes" id="UP000683000"/>
    </source>
</evidence>
<proteinExistence type="predicted"/>
<comment type="caution">
    <text evidence="1">The sequence shown here is derived from an EMBL/GenBank/DDBJ whole genome shotgun (WGS) entry which is preliminary data.</text>
</comment>
<sequence>MANLTRSAKSGNDWKQGDLRAYNIKVVFEDTATFFGGPLPQPTIRPEILTTKNPADDQDDDLYVFLALLQRASRRQWGEESAVIDFVVNLFRELRYTRKTRLSLSRKDLQFHNCGESRQVKTDICILDYPAESILLLVQEDKRHLDEADPESQLIAKAIAAYSNNRYIRSQEFWSPQAALEEQVLFGITMTGTSPTFYKIPVTSTLAEAIEEGEYPAQQTVVQAYLPELPRPHDRFKEKMEPLDNRHIMISCFEAFRQFV</sequence>